<dbReference type="STRING" id="1003.SAMN04488541_100922"/>
<dbReference type="CDD" id="cd16325">
    <property type="entry name" value="LolA"/>
    <property type="match status" value="1"/>
</dbReference>
<dbReference type="InterPro" id="IPR029046">
    <property type="entry name" value="LolA/LolB/LppX"/>
</dbReference>
<accession>A0A1I2E624</accession>
<evidence type="ECO:0000256" key="1">
    <source>
        <dbReference type="ARBA" id="ARBA00022729"/>
    </source>
</evidence>
<keyword evidence="3" id="KW-0449">Lipoprotein</keyword>
<dbReference type="OrthoDB" id="9810685at2"/>
<reference evidence="3 4" key="1">
    <citation type="submission" date="2016-10" db="EMBL/GenBank/DDBJ databases">
        <authorList>
            <person name="de Groot N.N."/>
        </authorList>
    </citation>
    <scope>NUCLEOTIDE SEQUENCE [LARGE SCALE GENOMIC DNA]</scope>
    <source>
        <strain>GEY</strain>
        <strain evidence="4">DSM 9560</strain>
    </source>
</reference>
<evidence type="ECO:0000313" key="3">
    <source>
        <dbReference type="EMBL" id="SFE88392.1"/>
    </source>
</evidence>
<evidence type="ECO:0000313" key="4">
    <source>
        <dbReference type="Proteomes" id="UP000199513"/>
    </source>
</evidence>
<sequence length="217" mass="25219">MRKLFFPLVVLISMIGSTSAQSTKDSKVETVLNGMSERYKSFKSFEADFTYAIESTQEKIKDSQEGNIIVKGEKFRLRIGDQEVFNNMNTVWTYLKGENEVTITDYDPDSGDITPAEVYNMYKKGFKYTFADEAGEADTRLYDVVDLVPEDRNLNYFKVRLVIDKKTKDLKSWKVFEKNGRRFLYTIVKFTPNVAVKDSDFTFDKTKYPKVKIVDLR</sequence>
<dbReference type="EMBL" id="FONY01000009">
    <property type="protein sequence ID" value="SFE88392.1"/>
    <property type="molecule type" value="Genomic_DNA"/>
</dbReference>
<proteinExistence type="predicted"/>
<gene>
    <name evidence="3" type="ORF">SAMN04488541_100922</name>
</gene>
<dbReference type="InterPro" id="IPR004564">
    <property type="entry name" value="OM_lipoprot_carrier_LolA-like"/>
</dbReference>
<dbReference type="Proteomes" id="UP000199513">
    <property type="component" value="Unassembled WGS sequence"/>
</dbReference>
<dbReference type="Gene3D" id="2.50.20.10">
    <property type="entry name" value="Lipoprotein localisation LolA/LolB/LppX"/>
    <property type="match status" value="1"/>
</dbReference>
<dbReference type="PANTHER" id="PTHR35869">
    <property type="entry name" value="OUTER-MEMBRANE LIPOPROTEIN CARRIER PROTEIN"/>
    <property type="match status" value="1"/>
</dbReference>
<keyword evidence="1 2" id="KW-0732">Signal</keyword>
<dbReference type="SUPFAM" id="SSF89392">
    <property type="entry name" value="Prokaryotic lipoproteins and lipoprotein localization factors"/>
    <property type="match status" value="1"/>
</dbReference>
<dbReference type="RefSeq" id="WP_091542079.1">
    <property type="nucleotide sequence ID" value="NZ_FONY01000009.1"/>
</dbReference>
<keyword evidence="4" id="KW-1185">Reference proteome</keyword>
<organism evidence="3 4">
    <name type="scientific">Thermoflexibacter ruber</name>
    <dbReference type="NCBI Taxonomy" id="1003"/>
    <lineage>
        <taxon>Bacteria</taxon>
        <taxon>Pseudomonadati</taxon>
        <taxon>Bacteroidota</taxon>
        <taxon>Cytophagia</taxon>
        <taxon>Cytophagales</taxon>
        <taxon>Thermoflexibacteraceae</taxon>
        <taxon>Thermoflexibacter</taxon>
    </lineage>
</organism>
<dbReference type="PANTHER" id="PTHR35869:SF1">
    <property type="entry name" value="OUTER-MEMBRANE LIPOPROTEIN CARRIER PROTEIN"/>
    <property type="match status" value="1"/>
</dbReference>
<feature type="chain" id="PRO_5011733077" evidence="2">
    <location>
        <begin position="23"/>
        <end position="217"/>
    </location>
</feature>
<name>A0A1I2E624_9BACT</name>
<dbReference type="Pfam" id="PF03548">
    <property type="entry name" value="LolA"/>
    <property type="match status" value="1"/>
</dbReference>
<protein>
    <submittedName>
        <fullName evidence="3">Outer membrane lipoprotein-sorting protein</fullName>
    </submittedName>
</protein>
<feature type="signal peptide" evidence="2">
    <location>
        <begin position="1"/>
        <end position="22"/>
    </location>
</feature>
<dbReference type="AlphaFoldDB" id="A0A1I2E624"/>
<evidence type="ECO:0000256" key="2">
    <source>
        <dbReference type="SAM" id="SignalP"/>
    </source>
</evidence>